<feature type="transmembrane region" description="Helical" evidence="1">
    <location>
        <begin position="9"/>
        <end position="26"/>
    </location>
</feature>
<evidence type="ECO:0000256" key="1">
    <source>
        <dbReference type="SAM" id="Phobius"/>
    </source>
</evidence>
<keyword evidence="1" id="KW-0812">Transmembrane</keyword>
<feature type="non-terminal residue" evidence="2">
    <location>
        <position position="27"/>
    </location>
</feature>
<name>A0A382PXK6_9ZZZZ</name>
<organism evidence="2">
    <name type="scientific">marine metagenome</name>
    <dbReference type="NCBI Taxonomy" id="408172"/>
    <lineage>
        <taxon>unclassified sequences</taxon>
        <taxon>metagenomes</taxon>
        <taxon>ecological metagenomes</taxon>
    </lineage>
</organism>
<evidence type="ECO:0000313" key="2">
    <source>
        <dbReference type="EMBL" id="SVC76812.1"/>
    </source>
</evidence>
<proteinExistence type="predicted"/>
<keyword evidence="1" id="KW-1133">Transmembrane helix</keyword>
<dbReference type="AlphaFoldDB" id="A0A382PXK6"/>
<dbReference type="EMBL" id="UINC01109770">
    <property type="protein sequence ID" value="SVC76812.1"/>
    <property type="molecule type" value="Genomic_DNA"/>
</dbReference>
<keyword evidence="1" id="KW-0472">Membrane</keyword>
<accession>A0A382PXK6</accession>
<gene>
    <name evidence="2" type="ORF">METZ01_LOCUS329666</name>
</gene>
<protein>
    <submittedName>
        <fullName evidence="2">Uncharacterized protein</fullName>
    </submittedName>
</protein>
<sequence>MLDKIIDQIFIWGSPIVVIFIGVLLGW</sequence>
<reference evidence="2" key="1">
    <citation type="submission" date="2018-05" db="EMBL/GenBank/DDBJ databases">
        <authorList>
            <person name="Lanie J.A."/>
            <person name="Ng W.-L."/>
            <person name="Kazmierczak K.M."/>
            <person name="Andrzejewski T.M."/>
            <person name="Davidsen T.M."/>
            <person name="Wayne K.J."/>
            <person name="Tettelin H."/>
            <person name="Glass J.I."/>
            <person name="Rusch D."/>
            <person name="Podicherti R."/>
            <person name="Tsui H.-C.T."/>
            <person name="Winkler M.E."/>
        </authorList>
    </citation>
    <scope>NUCLEOTIDE SEQUENCE</scope>
</reference>